<name>A0A822YAY2_NELNU</name>
<organism evidence="1 2">
    <name type="scientific">Nelumbo nucifera</name>
    <name type="common">Sacred lotus</name>
    <dbReference type="NCBI Taxonomy" id="4432"/>
    <lineage>
        <taxon>Eukaryota</taxon>
        <taxon>Viridiplantae</taxon>
        <taxon>Streptophyta</taxon>
        <taxon>Embryophyta</taxon>
        <taxon>Tracheophyta</taxon>
        <taxon>Spermatophyta</taxon>
        <taxon>Magnoliopsida</taxon>
        <taxon>Proteales</taxon>
        <taxon>Nelumbonaceae</taxon>
        <taxon>Nelumbo</taxon>
    </lineage>
</organism>
<reference evidence="1 2" key="1">
    <citation type="journal article" date="2020" name="Mol. Biol. Evol.">
        <title>Distinct Expression and Methylation Patterns for Genes with Different Fates following a Single Whole-Genome Duplication in Flowering Plants.</title>
        <authorList>
            <person name="Shi T."/>
            <person name="Rahmani R.S."/>
            <person name="Gugger P.F."/>
            <person name="Wang M."/>
            <person name="Li H."/>
            <person name="Zhang Y."/>
            <person name="Li Z."/>
            <person name="Wang Q."/>
            <person name="Van de Peer Y."/>
            <person name="Marchal K."/>
            <person name="Chen J."/>
        </authorList>
    </citation>
    <scope>NUCLEOTIDE SEQUENCE [LARGE SCALE GENOMIC DNA]</scope>
    <source>
        <tissue evidence="1">Leaf</tissue>
    </source>
</reference>
<sequence>MEERYFSKFLKLSSYSTVMSFLNTQSFGLVTSRGGFELSQAR</sequence>
<evidence type="ECO:0000313" key="1">
    <source>
        <dbReference type="EMBL" id="DAD29283.1"/>
    </source>
</evidence>
<gene>
    <name evidence="1" type="ORF">HUJ06_030751</name>
</gene>
<accession>A0A822YAY2</accession>
<keyword evidence="2" id="KW-1185">Reference proteome</keyword>
<dbReference type="EMBL" id="DUZY01000002">
    <property type="protein sequence ID" value="DAD29283.1"/>
    <property type="molecule type" value="Genomic_DNA"/>
</dbReference>
<evidence type="ECO:0000313" key="2">
    <source>
        <dbReference type="Proteomes" id="UP000607653"/>
    </source>
</evidence>
<dbReference type="AlphaFoldDB" id="A0A822YAY2"/>
<dbReference type="Proteomes" id="UP000607653">
    <property type="component" value="Unassembled WGS sequence"/>
</dbReference>
<comment type="caution">
    <text evidence="1">The sequence shown here is derived from an EMBL/GenBank/DDBJ whole genome shotgun (WGS) entry which is preliminary data.</text>
</comment>
<protein>
    <submittedName>
        <fullName evidence="1">Uncharacterized protein</fullName>
    </submittedName>
</protein>
<proteinExistence type="predicted"/>